<evidence type="ECO:0000256" key="3">
    <source>
        <dbReference type="PIRSR" id="PIRSR613078-1"/>
    </source>
</evidence>
<evidence type="ECO:0000313" key="5">
    <source>
        <dbReference type="EMBL" id="QXT38519.1"/>
    </source>
</evidence>
<keyword evidence="2" id="KW-0413">Isomerase</keyword>
<accession>A0A8F6TV95</accession>
<evidence type="ECO:0000256" key="1">
    <source>
        <dbReference type="ARBA" id="ARBA00023152"/>
    </source>
</evidence>
<sequence>MRDLPPLYILRHGQTAWNVEGRFQGRLDAPLTTLGRAQAAQQGRIIAAQILPSPPEPAVRLSPLGRAQTTWHLAAAEANFNAPDVAVDEMLAEVHMGAWQGCLRQDLLPETATPADVFDASVNTPGGETFAELHARLDTFLQRLTGPTICVTHGIASLVLRGLARGLTREQMAGQGYEQGVVYHLQDGQERRLLPPGQI</sequence>
<dbReference type="PANTHER" id="PTHR48100">
    <property type="entry name" value="BROAD-SPECIFICITY PHOSPHATASE YOR283W-RELATED"/>
    <property type="match status" value="1"/>
</dbReference>
<feature type="active site" description="Tele-phosphohistidine intermediate" evidence="3">
    <location>
        <position position="12"/>
    </location>
</feature>
<dbReference type="CDD" id="cd07067">
    <property type="entry name" value="HP_PGM_like"/>
    <property type="match status" value="1"/>
</dbReference>
<dbReference type="SMART" id="SM00855">
    <property type="entry name" value="PGAM"/>
    <property type="match status" value="1"/>
</dbReference>
<dbReference type="Pfam" id="PF00300">
    <property type="entry name" value="His_Phos_1"/>
    <property type="match status" value="1"/>
</dbReference>
<dbReference type="EMBL" id="CP079194">
    <property type="protein sequence ID" value="QXT38519.1"/>
    <property type="molecule type" value="Genomic_DNA"/>
</dbReference>
<name>A0A8F6TV95_9RHOB</name>
<dbReference type="RefSeq" id="WP_219000715.1">
    <property type="nucleotide sequence ID" value="NZ_CP079194.1"/>
</dbReference>
<dbReference type="PANTHER" id="PTHR48100:SF1">
    <property type="entry name" value="HISTIDINE PHOSPHATASE FAMILY PROTEIN-RELATED"/>
    <property type="match status" value="1"/>
</dbReference>
<dbReference type="KEGG" id="gce:KYE46_11275"/>
<keyword evidence="1" id="KW-0324">Glycolysis</keyword>
<feature type="binding site" evidence="4">
    <location>
        <position position="66"/>
    </location>
    <ligand>
        <name>substrate</name>
    </ligand>
</feature>
<feature type="active site" description="Proton donor/acceptor" evidence="3">
    <location>
        <position position="93"/>
    </location>
</feature>
<dbReference type="GO" id="GO:0016791">
    <property type="term" value="F:phosphatase activity"/>
    <property type="evidence" value="ECO:0007669"/>
    <property type="project" value="TreeGrafter"/>
</dbReference>
<dbReference type="Proteomes" id="UP000825009">
    <property type="component" value="Chromosome"/>
</dbReference>
<evidence type="ECO:0000313" key="6">
    <source>
        <dbReference type="Proteomes" id="UP000825009"/>
    </source>
</evidence>
<evidence type="ECO:0000256" key="4">
    <source>
        <dbReference type="PIRSR" id="PIRSR613078-2"/>
    </source>
</evidence>
<proteinExistence type="predicted"/>
<dbReference type="GO" id="GO:0005737">
    <property type="term" value="C:cytoplasm"/>
    <property type="evidence" value="ECO:0007669"/>
    <property type="project" value="TreeGrafter"/>
</dbReference>
<keyword evidence="6" id="KW-1185">Reference proteome</keyword>
<evidence type="ECO:0000256" key="2">
    <source>
        <dbReference type="ARBA" id="ARBA00023235"/>
    </source>
</evidence>
<dbReference type="AlphaFoldDB" id="A0A8F6TV95"/>
<dbReference type="InterPro" id="IPR050275">
    <property type="entry name" value="PGM_Phosphatase"/>
</dbReference>
<dbReference type="InterPro" id="IPR013078">
    <property type="entry name" value="His_Pase_superF_clade-1"/>
</dbReference>
<dbReference type="PROSITE" id="PS00175">
    <property type="entry name" value="PG_MUTASE"/>
    <property type="match status" value="1"/>
</dbReference>
<dbReference type="InterPro" id="IPR001345">
    <property type="entry name" value="PG/BPGM_mutase_AS"/>
</dbReference>
<reference evidence="5 6" key="1">
    <citation type="submission" date="2021-07" db="EMBL/GenBank/DDBJ databases">
        <title>A novel Jannaschia species isolated from marine dinoflagellate Ceratoperidinium margalefii.</title>
        <authorList>
            <person name="Jiang Y."/>
            <person name="Li Z."/>
        </authorList>
    </citation>
    <scope>NUCLEOTIDE SEQUENCE [LARGE SCALE GENOMIC DNA]</scope>
    <source>
        <strain evidence="5 6">J12C1-MA-4</strain>
    </source>
</reference>
<feature type="binding site" evidence="4">
    <location>
        <begin position="11"/>
        <end position="18"/>
    </location>
    <ligand>
        <name>substrate</name>
    </ligand>
</feature>
<organism evidence="5 6">
    <name type="scientific">Gymnodinialimonas ceratoperidinii</name>
    <dbReference type="NCBI Taxonomy" id="2856823"/>
    <lineage>
        <taxon>Bacteria</taxon>
        <taxon>Pseudomonadati</taxon>
        <taxon>Pseudomonadota</taxon>
        <taxon>Alphaproteobacteria</taxon>
        <taxon>Rhodobacterales</taxon>
        <taxon>Paracoccaceae</taxon>
        <taxon>Gymnodinialimonas</taxon>
    </lineage>
</organism>
<protein>
    <submittedName>
        <fullName evidence="5">Histidine phosphatase family protein</fullName>
    </submittedName>
</protein>
<gene>
    <name evidence="5" type="ORF">KYE46_11275</name>
</gene>